<evidence type="ECO:0000256" key="1">
    <source>
        <dbReference type="ARBA" id="ARBA00008683"/>
    </source>
</evidence>
<dbReference type="GO" id="GO:0008236">
    <property type="term" value="F:serine-type peptidase activity"/>
    <property type="evidence" value="ECO:0007669"/>
    <property type="project" value="UniProtKB-KW"/>
</dbReference>
<organism evidence="7 8">
    <name type="scientific">Mikania micrantha</name>
    <name type="common">bitter vine</name>
    <dbReference type="NCBI Taxonomy" id="192012"/>
    <lineage>
        <taxon>Eukaryota</taxon>
        <taxon>Viridiplantae</taxon>
        <taxon>Streptophyta</taxon>
        <taxon>Embryophyta</taxon>
        <taxon>Tracheophyta</taxon>
        <taxon>Spermatophyta</taxon>
        <taxon>Magnoliopsida</taxon>
        <taxon>eudicotyledons</taxon>
        <taxon>Gunneridae</taxon>
        <taxon>Pentapetalae</taxon>
        <taxon>asterids</taxon>
        <taxon>campanulids</taxon>
        <taxon>Asterales</taxon>
        <taxon>Asteraceae</taxon>
        <taxon>Asteroideae</taxon>
        <taxon>Heliantheae alliance</taxon>
        <taxon>Eupatorieae</taxon>
        <taxon>Mikania</taxon>
    </lineage>
</organism>
<evidence type="ECO:0000313" key="8">
    <source>
        <dbReference type="Proteomes" id="UP000326396"/>
    </source>
</evidence>
<keyword evidence="4" id="KW-0720">Serine protease</keyword>
<dbReference type="EMBL" id="SZYD01000013">
    <property type="protein sequence ID" value="KAD4385420.1"/>
    <property type="molecule type" value="Genomic_DNA"/>
</dbReference>
<gene>
    <name evidence="7" type="ORF">E3N88_25588</name>
</gene>
<keyword evidence="8" id="KW-1185">Reference proteome</keyword>
<feature type="compositionally biased region" description="Polar residues" evidence="5">
    <location>
        <begin position="59"/>
        <end position="68"/>
    </location>
</feature>
<dbReference type="PANTHER" id="PTHR33209">
    <property type="entry name" value="PROTEASE 4"/>
    <property type="match status" value="1"/>
</dbReference>
<evidence type="ECO:0000259" key="6">
    <source>
        <dbReference type="Pfam" id="PF01343"/>
    </source>
</evidence>
<comment type="caution">
    <text evidence="7">The sequence shown here is derived from an EMBL/GenBank/DDBJ whole genome shotgun (WGS) entry which is preliminary data.</text>
</comment>
<dbReference type="PANTHER" id="PTHR33209:SF1">
    <property type="entry name" value="PEPTIDASE S49 DOMAIN-CONTAINING PROTEIN"/>
    <property type="match status" value="1"/>
</dbReference>
<dbReference type="Pfam" id="PF01343">
    <property type="entry name" value="Peptidase_S49"/>
    <property type="match status" value="2"/>
</dbReference>
<dbReference type="Proteomes" id="UP000326396">
    <property type="component" value="Linkage Group LG3"/>
</dbReference>
<dbReference type="CDD" id="cd07023">
    <property type="entry name" value="S49_Sppa_N_C"/>
    <property type="match status" value="1"/>
</dbReference>
<keyword evidence="3" id="KW-0378">Hydrolase</keyword>
<evidence type="ECO:0000256" key="5">
    <source>
        <dbReference type="SAM" id="MobiDB-lite"/>
    </source>
</evidence>
<dbReference type="Gene3D" id="6.20.330.10">
    <property type="match status" value="1"/>
</dbReference>
<dbReference type="Gene3D" id="3.90.226.10">
    <property type="entry name" value="2-enoyl-CoA Hydratase, Chain A, domain 1"/>
    <property type="match status" value="3"/>
</dbReference>
<dbReference type="InterPro" id="IPR047272">
    <property type="entry name" value="S49_SppA_C"/>
</dbReference>
<feature type="region of interest" description="Disordered" evidence="5">
    <location>
        <begin position="59"/>
        <end position="100"/>
    </location>
</feature>
<proteinExistence type="inferred from homology"/>
<name>A0A5N6N6S6_9ASTR</name>
<evidence type="ECO:0000313" key="7">
    <source>
        <dbReference type="EMBL" id="KAD4385420.1"/>
    </source>
</evidence>
<dbReference type="InterPro" id="IPR002142">
    <property type="entry name" value="Peptidase_S49"/>
</dbReference>
<feature type="compositionally biased region" description="Basic and acidic residues" evidence="5">
    <location>
        <begin position="70"/>
        <end position="80"/>
    </location>
</feature>
<evidence type="ECO:0000256" key="4">
    <source>
        <dbReference type="ARBA" id="ARBA00022825"/>
    </source>
</evidence>
<dbReference type="NCBIfam" id="TIGR00706">
    <property type="entry name" value="SppA_dom"/>
    <property type="match status" value="1"/>
</dbReference>
<dbReference type="InterPro" id="IPR004635">
    <property type="entry name" value="Pept_S49_SppA"/>
</dbReference>
<dbReference type="CDD" id="cd07018">
    <property type="entry name" value="S49_SppA_67K_type"/>
    <property type="match status" value="1"/>
</dbReference>
<accession>A0A5N6N6S6</accession>
<keyword evidence="2" id="KW-0645">Protease</keyword>
<sequence length="850" mass="94294">MSRFLTTTVHISAAILTKSRSPVYLSPSFFSPPHFTSTYHRLPKFRRIICIRAVDSSSETKSDGVSSENQEDKVDSKSELDDNGSLKGNGDDYPSGESEFEKPGAWKSFIVKLRMLIAYPWQRVRKGSVLSLKLRGQISDQVKTRFSSGLSLPQICENLIKAAYDPRISGVYIHIETLNCGWGKIEEIRRHILDFRKSGKFIIGYAPLWGEKEYYLGCACEELYAPPSAYFSLYGLTAQAQFLGGVLEKVGVEPQVQRIGKYKSAGDQLTRKNISEENREVLNTLLDNIYGNWVDKISQAKGKKKEEIESFINEGVYQIERLKEDGWITDIKYDDEVISMLKKKLGITEEKKLPTVDYKKYSRVNRWTVGLSGGKDKIAVIRASGSISRVRGPFSSPSSGIIAEQFIEKIRIVRESKRYKAVIIRIDSPGGDALASDLMWREIRLLAESKPVVASMVDVAASGGYYMAMAAQTILAENLTLTGSIGVVTGKFNLGKLYERIGFNKEVISRGRFAELTAADQRPFRPDEEKLFEESAQNAYKQFRNKAAFSRSMSVDKMEEIAQGRVWSGNDAASRGLVDAIGGFPRAVAIAKHKANIPQDRQHVVIGSVELQIPLEQVAKLHQSKLIHHSELIPDSLGVADDTGRPNSVDRTRTLFPFRYQTSFGLLTSKGDGPLVLGQEEPKSVNTPTLMERGLPVCSNKIHSVPFLNSGSIPMEGSASNMGPRPEIVDSVPLKVDPLGLEAFSLVEGGLLLWTGLPSCDLTGLLCSSSSLSYSRLKPTESFHSPPLPVATLTVADFRLSQPSTQNRTYRRSIKAFTAPNLPIEALTASNHQVRSFQPASHKFPTKNFD</sequence>
<comment type="similarity">
    <text evidence="1">Belongs to the peptidase S49 family.</text>
</comment>
<feature type="domain" description="Peptidase S49" evidence="6">
    <location>
        <begin position="210"/>
        <end position="346"/>
    </location>
</feature>
<evidence type="ECO:0000256" key="3">
    <source>
        <dbReference type="ARBA" id="ARBA00022801"/>
    </source>
</evidence>
<dbReference type="OrthoDB" id="45421at2759"/>
<dbReference type="SUPFAM" id="SSF52096">
    <property type="entry name" value="ClpP/crotonase"/>
    <property type="match status" value="2"/>
</dbReference>
<feature type="domain" description="Peptidase S49" evidence="6">
    <location>
        <begin position="446"/>
        <end position="597"/>
    </location>
</feature>
<reference evidence="7 8" key="1">
    <citation type="submission" date="2019-05" db="EMBL/GenBank/DDBJ databases">
        <title>Mikania micrantha, genome provides insights into the molecular mechanism of rapid growth.</title>
        <authorList>
            <person name="Liu B."/>
        </authorList>
    </citation>
    <scope>NUCLEOTIDE SEQUENCE [LARGE SCALE GENOMIC DNA]</scope>
    <source>
        <strain evidence="7">NLD-2019</strain>
        <tissue evidence="7">Leaf</tissue>
    </source>
</reference>
<evidence type="ECO:0000256" key="2">
    <source>
        <dbReference type="ARBA" id="ARBA00022670"/>
    </source>
</evidence>
<dbReference type="GO" id="GO:0006508">
    <property type="term" value="P:proteolysis"/>
    <property type="evidence" value="ECO:0007669"/>
    <property type="project" value="UniProtKB-KW"/>
</dbReference>
<dbReference type="InterPro" id="IPR029045">
    <property type="entry name" value="ClpP/crotonase-like_dom_sf"/>
</dbReference>
<dbReference type="AlphaFoldDB" id="A0A5N6N6S6"/>
<dbReference type="InterPro" id="IPR047217">
    <property type="entry name" value="S49_SppA_67K_type_N"/>
</dbReference>
<protein>
    <recommendedName>
        <fullName evidence="6">Peptidase S49 domain-containing protein</fullName>
    </recommendedName>
</protein>